<evidence type="ECO:0000259" key="3">
    <source>
        <dbReference type="SMART" id="SM00894"/>
    </source>
</evidence>
<feature type="compositionally biased region" description="Low complexity" evidence="1">
    <location>
        <begin position="80"/>
        <end position="146"/>
    </location>
</feature>
<reference evidence="4 5" key="1">
    <citation type="submission" date="2024-10" db="EMBL/GenBank/DDBJ databases">
        <title>The Natural Products Discovery Center: Release of the First 8490 Sequenced Strains for Exploring Actinobacteria Biosynthetic Diversity.</title>
        <authorList>
            <person name="Kalkreuter E."/>
            <person name="Kautsar S.A."/>
            <person name="Yang D."/>
            <person name="Bader C.D."/>
            <person name="Teijaro C.N."/>
            <person name="Fluegel L."/>
            <person name="Davis C.M."/>
            <person name="Simpson J.R."/>
            <person name="Lauterbach L."/>
            <person name="Steele A.D."/>
            <person name="Gui C."/>
            <person name="Meng S."/>
            <person name="Li G."/>
            <person name="Viehrig K."/>
            <person name="Ye F."/>
            <person name="Su P."/>
            <person name="Kiefer A.F."/>
            <person name="Nichols A."/>
            <person name="Cepeda A.J."/>
            <person name="Yan W."/>
            <person name="Fan B."/>
            <person name="Jiang Y."/>
            <person name="Adhikari A."/>
            <person name="Zheng C.-J."/>
            <person name="Schuster L."/>
            <person name="Cowan T.M."/>
            <person name="Smanski M.J."/>
            <person name="Chevrette M.G."/>
            <person name="De Carvalho L.P.S."/>
            <person name="Shen B."/>
        </authorList>
    </citation>
    <scope>NUCLEOTIDE SEQUENCE [LARGE SCALE GENOMIC DNA]</scope>
    <source>
        <strain evidence="4 5">NPDC048229</strain>
    </source>
</reference>
<name>A0ABW7BLY8_9ACTN</name>
<keyword evidence="2" id="KW-0472">Membrane</keyword>
<dbReference type="RefSeq" id="WP_392015654.1">
    <property type="nucleotide sequence ID" value="NZ_JBIBSS010000028.1"/>
</dbReference>
<accession>A0ABW7BLY8</accession>
<protein>
    <submittedName>
        <fullName evidence="4">Excalibur calcium-binding domain-containing protein</fullName>
    </submittedName>
</protein>
<evidence type="ECO:0000313" key="5">
    <source>
        <dbReference type="Proteomes" id="UP001604282"/>
    </source>
</evidence>
<feature type="compositionally biased region" description="Basic and acidic residues" evidence="1">
    <location>
        <begin position="201"/>
        <end position="210"/>
    </location>
</feature>
<dbReference type="Pfam" id="PF05901">
    <property type="entry name" value="Excalibur"/>
    <property type="match status" value="1"/>
</dbReference>
<feature type="compositionally biased region" description="Low complexity" evidence="1">
    <location>
        <begin position="185"/>
        <end position="200"/>
    </location>
</feature>
<evidence type="ECO:0000313" key="4">
    <source>
        <dbReference type="EMBL" id="MFG3188272.1"/>
    </source>
</evidence>
<keyword evidence="2" id="KW-1133">Transmembrane helix</keyword>
<keyword evidence="5" id="KW-1185">Reference proteome</keyword>
<proteinExistence type="predicted"/>
<sequence length="216" mass="22649">MHPQTNPYRPAPAWRPPRRWWQHPAVIITLLVVFPPAGIVLAWLGHWTTRTKTVATVLSALWFVYVLVSDPAKDPDAGDPKPAVTATATATPTPEPTTESPAPAPEPTTGTPTTPAPEPATGAPATPAVTEAPTTDAPDPVPTTAEPRPKPKPPAPTTRPAETAEPEPEPTEDAGSSVYYENCTAVRAAGAAPIRAGDPGYSRKLDRDGDGVACEN</sequence>
<dbReference type="SMART" id="SM00894">
    <property type="entry name" value="Excalibur"/>
    <property type="match status" value="1"/>
</dbReference>
<organism evidence="4 5">
    <name type="scientific">Streptomyces omiyaensis</name>
    <dbReference type="NCBI Taxonomy" id="68247"/>
    <lineage>
        <taxon>Bacteria</taxon>
        <taxon>Bacillati</taxon>
        <taxon>Actinomycetota</taxon>
        <taxon>Actinomycetes</taxon>
        <taxon>Kitasatosporales</taxon>
        <taxon>Streptomycetaceae</taxon>
        <taxon>Streptomyces</taxon>
    </lineage>
</organism>
<comment type="caution">
    <text evidence="4">The sequence shown here is derived from an EMBL/GenBank/DDBJ whole genome shotgun (WGS) entry which is preliminary data.</text>
</comment>
<feature type="domain" description="Excalibur calcium-binding" evidence="3">
    <location>
        <begin position="179"/>
        <end position="215"/>
    </location>
</feature>
<evidence type="ECO:0000256" key="2">
    <source>
        <dbReference type="SAM" id="Phobius"/>
    </source>
</evidence>
<gene>
    <name evidence="4" type="ORF">ACGFYS_04975</name>
</gene>
<feature type="region of interest" description="Disordered" evidence="1">
    <location>
        <begin position="73"/>
        <end position="216"/>
    </location>
</feature>
<feature type="transmembrane region" description="Helical" evidence="2">
    <location>
        <begin position="20"/>
        <end position="44"/>
    </location>
</feature>
<keyword evidence="2" id="KW-0812">Transmembrane</keyword>
<dbReference type="Proteomes" id="UP001604282">
    <property type="component" value="Unassembled WGS sequence"/>
</dbReference>
<evidence type="ECO:0000256" key="1">
    <source>
        <dbReference type="SAM" id="MobiDB-lite"/>
    </source>
</evidence>
<dbReference type="EMBL" id="JBICZW010000003">
    <property type="protein sequence ID" value="MFG3188272.1"/>
    <property type="molecule type" value="Genomic_DNA"/>
</dbReference>
<dbReference type="PRINTS" id="PR01217">
    <property type="entry name" value="PRICHEXTENSN"/>
</dbReference>
<dbReference type="InterPro" id="IPR008613">
    <property type="entry name" value="Excalibur_Ca-bd_domain"/>
</dbReference>